<dbReference type="InterPro" id="IPR051532">
    <property type="entry name" value="Ester_Hydrolysis_Enzymes"/>
</dbReference>
<organism evidence="3">
    <name type="scientific">Phaeodactylum tricornutum</name>
    <name type="common">Diatom</name>
    <dbReference type="NCBI Taxonomy" id="2850"/>
    <lineage>
        <taxon>Eukaryota</taxon>
        <taxon>Sar</taxon>
        <taxon>Stramenopiles</taxon>
        <taxon>Ochrophyta</taxon>
        <taxon>Bacillariophyta</taxon>
        <taxon>Bacillariophyceae</taxon>
        <taxon>Bacillariophycidae</taxon>
        <taxon>Naviculales</taxon>
        <taxon>Phaeodactylaceae</taxon>
        <taxon>Phaeodactylum</taxon>
    </lineage>
</organism>
<accession>A0A8J9X2S1</accession>
<dbReference type="AlphaFoldDB" id="A0A8J9X2S1"/>
<dbReference type="InterPro" id="IPR013830">
    <property type="entry name" value="SGNH_hydro"/>
</dbReference>
<dbReference type="Pfam" id="PF13472">
    <property type="entry name" value="Lipase_GDSL_2"/>
    <property type="match status" value="1"/>
</dbReference>
<reference evidence="3" key="1">
    <citation type="submission" date="2022-02" db="EMBL/GenBank/DDBJ databases">
        <authorList>
            <person name="Giguere J D."/>
        </authorList>
    </citation>
    <scope>NUCLEOTIDE SEQUENCE</scope>
    <source>
        <strain evidence="3">CCAP 1055/1</strain>
    </source>
</reference>
<keyword evidence="1" id="KW-0472">Membrane</keyword>
<evidence type="ECO:0000256" key="1">
    <source>
        <dbReference type="SAM" id="Phobius"/>
    </source>
</evidence>
<dbReference type="InterPro" id="IPR036514">
    <property type="entry name" value="SGNH_hydro_sf"/>
</dbReference>
<dbReference type="Gene3D" id="3.40.50.1110">
    <property type="entry name" value="SGNH hydrolase"/>
    <property type="match status" value="1"/>
</dbReference>
<protein>
    <recommendedName>
        <fullName evidence="2">SGNH hydrolase-type esterase domain-containing protein</fullName>
    </recommendedName>
</protein>
<sequence length="268" mass="29330">MVATSQTGTGLLTNILRHTIFGIVTVYLVFAVYEKTSTRSSVVEATAFVSHTRPASVAMNTTNPRLHRVLCFGDSLTAGTSGRQFFPYATYLESKLRSMGRRVQVQHLGMPGWTAPQMLEHLDSNRTGLRRAIRAAQNPGFSLVLLLAGTNDMGRGYGQAVTVENILQLHQVNYDSGVPRTVAIAIPPSGYQSVNELARALAGRINQDLRAFCDTEDRATFVPFPFDFERGGANWFQDTLHLSETGNKGLGESLAPIVEKILQEIDSA</sequence>
<dbReference type="SUPFAM" id="SSF52266">
    <property type="entry name" value="SGNH hydrolase"/>
    <property type="match status" value="1"/>
</dbReference>
<dbReference type="Proteomes" id="UP000836788">
    <property type="component" value="Chromosome 12"/>
</dbReference>
<name>A0A8J9X2S1_PHATR</name>
<evidence type="ECO:0000313" key="3">
    <source>
        <dbReference type="EMBL" id="CAG9280029.1"/>
    </source>
</evidence>
<gene>
    <name evidence="3" type="ORF">PTTT1_LOCUS11976</name>
</gene>
<evidence type="ECO:0000259" key="2">
    <source>
        <dbReference type="Pfam" id="PF13472"/>
    </source>
</evidence>
<feature type="transmembrane region" description="Helical" evidence="1">
    <location>
        <begin position="15"/>
        <end position="33"/>
    </location>
</feature>
<keyword evidence="1" id="KW-1133">Transmembrane helix</keyword>
<dbReference type="PANTHER" id="PTHR30383:SF5">
    <property type="entry name" value="SGNH HYDROLASE-TYPE ESTERASE DOMAIN-CONTAINING PROTEIN"/>
    <property type="match status" value="1"/>
</dbReference>
<dbReference type="EMBL" id="OU594953">
    <property type="protein sequence ID" value="CAG9280029.1"/>
    <property type="molecule type" value="Genomic_DNA"/>
</dbReference>
<keyword evidence="1" id="KW-0812">Transmembrane</keyword>
<dbReference type="CDD" id="cd00229">
    <property type="entry name" value="SGNH_hydrolase"/>
    <property type="match status" value="1"/>
</dbReference>
<dbReference type="PANTHER" id="PTHR30383">
    <property type="entry name" value="THIOESTERASE 1/PROTEASE 1/LYSOPHOSPHOLIPASE L1"/>
    <property type="match status" value="1"/>
</dbReference>
<feature type="domain" description="SGNH hydrolase-type esterase" evidence="2">
    <location>
        <begin position="71"/>
        <end position="247"/>
    </location>
</feature>
<proteinExistence type="predicted"/>
<dbReference type="GO" id="GO:0004622">
    <property type="term" value="F:phosphatidylcholine lysophospholipase activity"/>
    <property type="evidence" value="ECO:0007669"/>
    <property type="project" value="TreeGrafter"/>
</dbReference>